<dbReference type="AlphaFoldDB" id="A0A0R3XC90"/>
<organism evidence="3">
    <name type="scientific">Hydatigena taeniaeformis</name>
    <name type="common">Feline tapeworm</name>
    <name type="synonym">Taenia taeniaeformis</name>
    <dbReference type="NCBI Taxonomy" id="6205"/>
    <lineage>
        <taxon>Eukaryota</taxon>
        <taxon>Metazoa</taxon>
        <taxon>Spiralia</taxon>
        <taxon>Lophotrochozoa</taxon>
        <taxon>Platyhelminthes</taxon>
        <taxon>Cestoda</taxon>
        <taxon>Eucestoda</taxon>
        <taxon>Cyclophyllidea</taxon>
        <taxon>Taeniidae</taxon>
        <taxon>Hydatigera</taxon>
    </lineage>
</organism>
<dbReference type="WBParaSite" id="TTAC_0001116701-mRNA-1">
    <property type="protein sequence ID" value="TTAC_0001116701-mRNA-1"/>
    <property type="gene ID" value="TTAC_0001116701"/>
</dbReference>
<reference evidence="3" key="1">
    <citation type="submission" date="2017-02" db="UniProtKB">
        <authorList>
            <consortium name="WormBaseParasite"/>
        </authorList>
    </citation>
    <scope>IDENTIFICATION</scope>
</reference>
<protein>
    <submittedName>
        <fullName evidence="1 3">Uncharacterized protein</fullName>
    </submittedName>
</protein>
<proteinExistence type="predicted"/>
<name>A0A0R3XC90_HYDTA</name>
<sequence>MGLKYPGQMQNMKKAKERKKEEAMDVCPLDGVLTCSEWHVCLTTWYFSLAVCLSSCAAACGNSQCTHVCAWEDVCMRARMRQRFFTVIGKTGHVGSCVEALCMRTCESCMLNGGDGCVDGGGGGGGGEESSALLCCEWVERRRSVMALLNFPASSAD</sequence>
<dbReference type="EMBL" id="UYWX01023061">
    <property type="protein sequence ID" value="VDM36127.1"/>
    <property type="molecule type" value="Genomic_DNA"/>
</dbReference>
<keyword evidence="2" id="KW-1185">Reference proteome</keyword>
<accession>A0A0R3XC90</accession>
<reference evidence="1 2" key="2">
    <citation type="submission" date="2018-11" db="EMBL/GenBank/DDBJ databases">
        <authorList>
            <consortium name="Pathogen Informatics"/>
        </authorList>
    </citation>
    <scope>NUCLEOTIDE SEQUENCE [LARGE SCALE GENOMIC DNA]</scope>
</reference>
<evidence type="ECO:0000313" key="3">
    <source>
        <dbReference type="WBParaSite" id="TTAC_0001116701-mRNA-1"/>
    </source>
</evidence>
<gene>
    <name evidence="1" type="ORF">TTAC_LOCUS11147</name>
</gene>
<evidence type="ECO:0000313" key="1">
    <source>
        <dbReference type="EMBL" id="VDM36127.1"/>
    </source>
</evidence>
<evidence type="ECO:0000313" key="2">
    <source>
        <dbReference type="Proteomes" id="UP000274429"/>
    </source>
</evidence>
<dbReference type="Proteomes" id="UP000274429">
    <property type="component" value="Unassembled WGS sequence"/>
</dbReference>